<evidence type="ECO:0000256" key="2">
    <source>
        <dbReference type="ARBA" id="ARBA00022490"/>
    </source>
</evidence>
<dbReference type="EMBL" id="BSDS01000001">
    <property type="protein sequence ID" value="GLI36553.1"/>
    <property type="molecule type" value="Genomic_DNA"/>
</dbReference>
<dbReference type="InterPro" id="IPR027417">
    <property type="entry name" value="P-loop_NTPase"/>
</dbReference>
<dbReference type="GO" id="GO:0045900">
    <property type="term" value="P:negative regulation of translational elongation"/>
    <property type="evidence" value="ECO:0007669"/>
    <property type="project" value="UniProtKB-UniRule"/>
</dbReference>
<dbReference type="PANTHER" id="PTHR43858">
    <property type="entry name" value="ENERGY-DEPENDENT TRANSLATIONAL THROTTLE PROTEIN ETTA"/>
    <property type="match status" value="1"/>
</dbReference>
<evidence type="ECO:0000256" key="4">
    <source>
        <dbReference type="ARBA" id="ARBA00022730"/>
    </source>
</evidence>
<evidence type="ECO:0000256" key="5">
    <source>
        <dbReference type="ARBA" id="ARBA00022737"/>
    </source>
</evidence>
<dbReference type="InterPro" id="IPR003439">
    <property type="entry name" value="ABC_transporter-like_ATP-bd"/>
</dbReference>
<comment type="function">
    <text evidence="12">A translation factor that gates the progression of the 70S ribosomal initiation complex (IC, containing tRNA(fMet) in the P-site) into the translation elongation cycle by using a mechanism sensitive to the ATP/ADP ratio. Binds to the 70S ribosome E-site where it modulates the state of the translating ribosome during subunit translocation. ATP hydrolysis probably frees it from the ribosome, which can enter the elongation phase.</text>
</comment>
<evidence type="ECO:0000256" key="12">
    <source>
        <dbReference type="HAMAP-Rule" id="MF_00847"/>
    </source>
</evidence>
<organism evidence="14 15">
    <name type="scientific">Geobacter hydrogenophilus</name>
    <dbReference type="NCBI Taxonomy" id="40983"/>
    <lineage>
        <taxon>Bacteria</taxon>
        <taxon>Pseudomonadati</taxon>
        <taxon>Thermodesulfobacteriota</taxon>
        <taxon>Desulfuromonadia</taxon>
        <taxon>Geobacterales</taxon>
        <taxon>Geobacteraceae</taxon>
        <taxon>Geobacter</taxon>
    </lineage>
</organism>
<sequence>MSTEGNKIIYTMMRVSKYYDKKPVIKDISLSYFYGAKIGVLGLNGSGKSTLLRIMAGVDKDFNGQAVLSSGYTVGYLEQEPQLDEAKTVREIVEEGCQETVNLLNEFNEITAAFADPDADMDKLLDRQAAVQEKLDHLDAWDLDSRLEMAMDALRCPPGDTPVKVLSGGERRRVALCRLLLQKPDILLLDEPTNHLDAETVAWLEHHLQGYPGTIIAVTHDRYFLDNVAGWILELDRGEGIPWKGNYSSWLEQKQNRLAQEEKSESERQKTLQRELEWIRMSPKGRHAKSKARISSYEQLLSQESEKRAKDLEIYIPPGPRLGDIVIEADNVSKAYGDRLLVEGMSFRLPPGGIVGIIGPNGAGKTTLFRMITGQEAPDSGSIRIGDTVKIAYVDQSRDALSPDKSIWEEISGGQETLQLGKVSVNSRAYVSRFNFSGSDQQKKVGMLSGGERNRVHIAKMLKEGGNVILLDEPTNDLDVNTMRALEEALENFAGCAVVISHDRWFLDRIATHILAFEGDSLAVWFDGNYSEYEEDRRKRLGAAADMPHRIKYRQLTRA</sequence>
<keyword evidence="4 12" id="KW-0699">rRNA-binding</keyword>
<dbReference type="GO" id="GO:0005737">
    <property type="term" value="C:cytoplasm"/>
    <property type="evidence" value="ECO:0007669"/>
    <property type="project" value="UniProtKB-SubCell"/>
</dbReference>
<dbReference type="PROSITE" id="PS00211">
    <property type="entry name" value="ABC_TRANSPORTER_1"/>
    <property type="match status" value="1"/>
</dbReference>
<dbReference type="FunFam" id="3.40.50.300:FF:000011">
    <property type="entry name" value="Putative ABC transporter ATP-binding component"/>
    <property type="match status" value="1"/>
</dbReference>
<dbReference type="SUPFAM" id="SSF52540">
    <property type="entry name" value="P-loop containing nucleoside triphosphate hydrolases"/>
    <property type="match status" value="2"/>
</dbReference>
<evidence type="ECO:0000313" key="14">
    <source>
        <dbReference type="EMBL" id="GLI36553.1"/>
    </source>
</evidence>
<evidence type="ECO:0000256" key="10">
    <source>
        <dbReference type="ARBA" id="ARBA00022884"/>
    </source>
</evidence>
<keyword evidence="11 12" id="KW-0648">Protein biosynthesis</keyword>
<comment type="caution">
    <text evidence="14">The sequence shown here is derived from an EMBL/GenBank/DDBJ whole genome shotgun (WGS) entry which is preliminary data.</text>
</comment>
<keyword evidence="8 12" id="KW-0067">ATP-binding</keyword>
<feature type="region of interest" description="Arm" evidence="12">
    <location>
        <begin position="98"/>
        <end position="142"/>
    </location>
</feature>
<evidence type="ECO:0000256" key="1">
    <source>
        <dbReference type="ARBA" id="ARBA00005868"/>
    </source>
</evidence>
<dbReference type="SMART" id="SM00382">
    <property type="entry name" value="AAA"/>
    <property type="match status" value="2"/>
</dbReference>
<dbReference type="GO" id="GO:0005524">
    <property type="term" value="F:ATP binding"/>
    <property type="evidence" value="ECO:0007669"/>
    <property type="project" value="UniProtKB-UniRule"/>
</dbReference>
<evidence type="ECO:0000256" key="6">
    <source>
        <dbReference type="ARBA" id="ARBA00022741"/>
    </source>
</evidence>
<dbReference type="NCBIfam" id="TIGR03719">
    <property type="entry name" value="ABC_ABC_ChvD"/>
    <property type="match status" value="1"/>
</dbReference>
<protein>
    <recommendedName>
        <fullName evidence="12">Energy-dependent translational throttle protein EttA</fullName>
        <ecNumber evidence="12">3.6.1.-</ecNumber>
    </recommendedName>
    <alternativeName>
        <fullName evidence="12">Translational regulatory factor EttA</fullName>
    </alternativeName>
</protein>
<name>A0A9W6L9H8_9BACT</name>
<feature type="region of interest" description="PtIM" evidence="12">
    <location>
        <begin position="245"/>
        <end position="325"/>
    </location>
</feature>
<dbReference type="HAMAP" id="MF_00847">
    <property type="entry name" value="EttA"/>
    <property type="match status" value="1"/>
</dbReference>
<evidence type="ECO:0000256" key="3">
    <source>
        <dbReference type="ARBA" id="ARBA00022555"/>
    </source>
</evidence>
<dbReference type="RefSeq" id="WP_214187526.1">
    <property type="nucleotide sequence ID" value="NZ_BSDS01000001.1"/>
</dbReference>
<dbReference type="InterPro" id="IPR017871">
    <property type="entry name" value="ABC_transporter-like_CS"/>
</dbReference>
<dbReference type="InterPro" id="IPR032781">
    <property type="entry name" value="ABC_tran_Xtn"/>
</dbReference>
<proteinExistence type="inferred from homology"/>
<dbReference type="FunFam" id="3.40.50.300:FF:000183">
    <property type="entry name" value="ABC transporter ATP-binding protein yjjK"/>
    <property type="match status" value="1"/>
</dbReference>
<comment type="similarity">
    <text evidence="1 12">Belongs to the ABC transporter superfamily. ABCF family. Translational throttle EttA subfamily.</text>
</comment>
<feature type="domain" description="ABC transporter" evidence="13">
    <location>
        <begin position="327"/>
        <end position="544"/>
    </location>
</feature>
<keyword evidence="9 12" id="KW-0810">Translation regulation</keyword>
<dbReference type="InterPro" id="IPR003593">
    <property type="entry name" value="AAA+_ATPase"/>
</dbReference>
<feature type="binding site" evidence="12">
    <location>
        <begin position="359"/>
        <end position="366"/>
    </location>
    <ligand>
        <name>ATP</name>
        <dbReference type="ChEBI" id="CHEBI:30616"/>
        <label>2</label>
    </ligand>
</feature>
<dbReference type="GO" id="GO:0006412">
    <property type="term" value="P:translation"/>
    <property type="evidence" value="ECO:0007669"/>
    <property type="project" value="UniProtKB-KW"/>
</dbReference>
<comment type="caution">
    <text evidence="12">Lacks conserved residue(s) required for the propagation of feature annotation.</text>
</comment>
<comment type="catalytic activity">
    <reaction evidence="12">
        <text>ATP + H2O = ADP + phosphate + H(+)</text>
        <dbReference type="Rhea" id="RHEA:13065"/>
        <dbReference type="ChEBI" id="CHEBI:15377"/>
        <dbReference type="ChEBI" id="CHEBI:15378"/>
        <dbReference type="ChEBI" id="CHEBI:30616"/>
        <dbReference type="ChEBI" id="CHEBI:43474"/>
        <dbReference type="ChEBI" id="CHEBI:456216"/>
    </reaction>
</comment>
<feature type="domain" description="ABC transporter" evidence="13">
    <location>
        <begin position="10"/>
        <end position="263"/>
    </location>
</feature>
<comment type="subunit">
    <text evidence="12">Monomer. Probably contacts ribosomal proteins L1, L5, L33 and S7, the 16S and 23S rRNA and the P-site containing tRNA(fMet).</text>
</comment>
<reference evidence="14" key="1">
    <citation type="submission" date="2022-12" db="EMBL/GenBank/DDBJ databases">
        <title>Reference genome sequencing for broad-spectrum identification of bacterial and archaeal isolates by mass spectrometry.</title>
        <authorList>
            <person name="Sekiguchi Y."/>
            <person name="Tourlousse D.M."/>
        </authorList>
    </citation>
    <scope>NUCLEOTIDE SEQUENCE</scope>
    <source>
        <strain evidence="14">H2</strain>
    </source>
</reference>
<dbReference type="NCBIfam" id="NF008775">
    <property type="entry name" value="PRK11819.1"/>
    <property type="match status" value="1"/>
</dbReference>
<comment type="subcellular location">
    <subcellularLocation>
        <location evidence="12">Cytoplasm</location>
    </subcellularLocation>
    <text evidence="12">Associates with ribosomes and polysomes.</text>
</comment>
<dbReference type="EC" id="3.6.1.-" evidence="12"/>
<evidence type="ECO:0000259" key="13">
    <source>
        <dbReference type="PROSITE" id="PS50893"/>
    </source>
</evidence>
<dbReference type="CDD" id="cd03221">
    <property type="entry name" value="ABCF_EF-3"/>
    <property type="match status" value="2"/>
</dbReference>
<dbReference type="Proteomes" id="UP001144352">
    <property type="component" value="Unassembled WGS sequence"/>
</dbReference>
<comment type="domain">
    <text evidence="12">The arm domain is inserted in the first ABC transporter domain. Probably contacts ribosomal protein L1.</text>
</comment>
<dbReference type="AlphaFoldDB" id="A0A9W6L9H8"/>
<keyword evidence="10 12" id="KW-0694">RNA-binding</keyword>
<gene>
    <name evidence="12" type="primary">ettA</name>
    <name evidence="14" type="ORF">GHYDROH2_00540</name>
</gene>
<evidence type="ECO:0000313" key="15">
    <source>
        <dbReference type="Proteomes" id="UP001144352"/>
    </source>
</evidence>
<evidence type="ECO:0000256" key="8">
    <source>
        <dbReference type="ARBA" id="ARBA00022840"/>
    </source>
</evidence>
<dbReference type="GO" id="GO:0016887">
    <property type="term" value="F:ATP hydrolysis activity"/>
    <property type="evidence" value="ECO:0007669"/>
    <property type="project" value="UniProtKB-UniRule"/>
</dbReference>
<keyword evidence="5 12" id="KW-0677">Repeat</keyword>
<dbReference type="PROSITE" id="PS50893">
    <property type="entry name" value="ABC_TRANSPORTER_2"/>
    <property type="match status" value="2"/>
</dbReference>
<keyword evidence="2 12" id="KW-0963">Cytoplasm</keyword>
<keyword evidence="3 12" id="KW-0820">tRNA-binding</keyword>
<keyword evidence="7 12" id="KW-0378">Hydrolase</keyword>
<dbReference type="GO" id="GO:0019843">
    <property type="term" value="F:rRNA binding"/>
    <property type="evidence" value="ECO:0007669"/>
    <property type="project" value="UniProtKB-UniRule"/>
</dbReference>
<dbReference type="GO" id="GO:0000049">
    <property type="term" value="F:tRNA binding"/>
    <property type="evidence" value="ECO:0007669"/>
    <property type="project" value="UniProtKB-UniRule"/>
</dbReference>
<dbReference type="Gene3D" id="3.40.50.300">
    <property type="entry name" value="P-loop containing nucleotide triphosphate hydrolases"/>
    <property type="match status" value="2"/>
</dbReference>
<dbReference type="GO" id="GO:0043022">
    <property type="term" value="F:ribosome binding"/>
    <property type="evidence" value="ECO:0007669"/>
    <property type="project" value="UniProtKB-UniRule"/>
</dbReference>
<keyword evidence="6 12" id="KW-0547">Nucleotide-binding</keyword>
<keyword evidence="15" id="KW-1185">Reference proteome</keyword>
<evidence type="ECO:0000256" key="9">
    <source>
        <dbReference type="ARBA" id="ARBA00022845"/>
    </source>
</evidence>
<dbReference type="PANTHER" id="PTHR43858:SF1">
    <property type="entry name" value="ABC TRANSPORTER-RELATED PROTEIN"/>
    <property type="match status" value="1"/>
</dbReference>
<accession>A0A9W6L9H8</accession>
<dbReference type="Pfam" id="PF00005">
    <property type="entry name" value="ABC_tran"/>
    <property type="match status" value="2"/>
</dbReference>
<evidence type="ECO:0000256" key="11">
    <source>
        <dbReference type="ARBA" id="ARBA00022917"/>
    </source>
</evidence>
<dbReference type="InterPro" id="IPR022374">
    <property type="entry name" value="EttA"/>
</dbReference>
<evidence type="ECO:0000256" key="7">
    <source>
        <dbReference type="ARBA" id="ARBA00022801"/>
    </source>
</evidence>
<dbReference type="Pfam" id="PF12848">
    <property type="entry name" value="ABC_tran_Xtn"/>
    <property type="match status" value="1"/>
</dbReference>
<comment type="domain">
    <text evidence="12">The P-site tRNA interaction motif (PtIM domain) probably interacts with the P-site tRNA(fMet) as well as the 23S rRNA.</text>
</comment>